<evidence type="ECO:0000313" key="1">
    <source>
        <dbReference type="EMBL" id="QNJ98153.1"/>
    </source>
</evidence>
<evidence type="ECO:0000313" key="2">
    <source>
        <dbReference type="Proteomes" id="UP000515514"/>
    </source>
</evidence>
<dbReference type="KEGG" id="alti:ALE3EI_1596"/>
<dbReference type="AlphaFoldDB" id="A0A7G8PUY7"/>
<accession>A0A7G8PUY7</accession>
<proteinExistence type="predicted"/>
<organism evidence="1 2">
    <name type="scientific">Constantimarinum furrinae</name>
    <dbReference type="NCBI Taxonomy" id="2562285"/>
    <lineage>
        <taxon>Bacteria</taxon>
        <taxon>Pseudomonadati</taxon>
        <taxon>Bacteroidota</taxon>
        <taxon>Flavobacteriia</taxon>
        <taxon>Flavobacteriales</taxon>
        <taxon>Flavobacteriaceae</taxon>
        <taxon>Altibacter/Constantimarinum group</taxon>
        <taxon>Constantimarinum</taxon>
    </lineage>
</organism>
<name>A0A7G8PUY7_9FLAO</name>
<dbReference type="RefSeq" id="WP_186987771.1">
    <property type="nucleotide sequence ID" value="NZ_CP052909.1"/>
</dbReference>
<gene>
    <name evidence="1" type="ORF">ALE3EI_1596</name>
</gene>
<dbReference type="EMBL" id="CP052909">
    <property type="protein sequence ID" value="QNJ98153.1"/>
    <property type="molecule type" value="Genomic_DNA"/>
</dbReference>
<protein>
    <submittedName>
        <fullName evidence="1">Uncharacterized protein</fullName>
    </submittedName>
</protein>
<keyword evidence="2" id="KW-1185">Reference proteome</keyword>
<sequence>MSWKITIKSNSKFTLKNGFEILKMEDRGMFKSCQLKYGAILELIYFYEKGPIFAELIYDKKRFDLIHFANYKNNKQSIYKFPDFYWKNGINSDAEYIRYFDSILENELDNILACLFKMDEEKWIEFEKFYQSENLKLTGL</sequence>
<reference evidence="1 2" key="1">
    <citation type="submission" date="2020-04" db="EMBL/GenBank/DDBJ databases">
        <title>Genome sequence of Altibacter aquimarinus strain ALE3EI.</title>
        <authorList>
            <person name="Oh H.-M."/>
            <person name="Jang D."/>
        </authorList>
    </citation>
    <scope>NUCLEOTIDE SEQUENCE [LARGE SCALE GENOMIC DNA]</scope>
    <source>
        <strain evidence="1 2">ALE3EI</strain>
    </source>
</reference>
<dbReference type="Proteomes" id="UP000515514">
    <property type="component" value="Chromosome"/>
</dbReference>